<dbReference type="GO" id="GO:1904158">
    <property type="term" value="P:axonemal central apparatus assembly"/>
    <property type="evidence" value="ECO:0007669"/>
    <property type="project" value="TreeGrafter"/>
</dbReference>
<dbReference type="InterPro" id="IPR013783">
    <property type="entry name" value="Ig-like_fold"/>
</dbReference>
<dbReference type="Proteomes" id="UP000030747">
    <property type="component" value="Unassembled WGS sequence"/>
</dbReference>
<evidence type="ECO:0000256" key="1">
    <source>
        <dbReference type="SAM" id="MobiDB-lite"/>
    </source>
</evidence>
<accession>U6KLN2</accession>
<dbReference type="GO" id="GO:0003341">
    <property type="term" value="P:cilium movement"/>
    <property type="evidence" value="ECO:0007669"/>
    <property type="project" value="TreeGrafter"/>
</dbReference>
<dbReference type="AlphaFoldDB" id="U6KLN2"/>
<dbReference type="GeneID" id="25254949"/>
<protein>
    <recommendedName>
        <fullName evidence="4">MSP domain-containing protein</fullName>
    </recommendedName>
</protein>
<dbReference type="VEuPathDB" id="ToxoDB:ETH_00029280"/>
<evidence type="ECO:0000313" key="2">
    <source>
        <dbReference type="EMBL" id="CDJ38997.1"/>
    </source>
</evidence>
<reference evidence="2" key="2">
    <citation type="submission" date="2013-10" db="EMBL/GenBank/DDBJ databases">
        <authorList>
            <person name="Aslett M."/>
        </authorList>
    </citation>
    <scope>NUCLEOTIDE SEQUENCE [LARGE SCALE GENOMIC DNA]</scope>
    <source>
        <strain evidence="2">Houghton</strain>
    </source>
</reference>
<dbReference type="GO" id="GO:0005930">
    <property type="term" value="C:axoneme"/>
    <property type="evidence" value="ECO:0007669"/>
    <property type="project" value="TreeGrafter"/>
</dbReference>
<feature type="compositionally biased region" description="Basic and acidic residues" evidence="1">
    <location>
        <begin position="195"/>
        <end position="210"/>
    </location>
</feature>
<dbReference type="RefSeq" id="XP_013229752.1">
    <property type="nucleotide sequence ID" value="XM_013374298.1"/>
</dbReference>
<sequence>MPHSLTLMPKEERTFSVGPAHPSRLAYRPQTPGDWEYKFRISTYANPFENVDIHLKGAAFTEELIWSAVPPPNQGDPNTNDGELLDGNHLMLKEVPLGETAAQILSLRNLSTQAISFELNAESLGQLKDVLVLAPAIGTLAPNEACDVSIAFRTEEALSVSRHAITFSTSYAQCLQSSMTAPKPAPKAKGKGKSKQSEARIDGATVGKEDPAHPEELLLYISAASDFRQCELSVSRIDFEDTSLLKSRVFFFMVNNTSAVSLPYELFFERDSQRDDPCFYKLAPSRGCIPGGGQQQVQITFSPKDITDFSRNLVCEFPNFLHGSSRVSVPVYATAIRPICHIEIPPTDYFERRPQNATLALDDNVAVVEIEGIGVGVRHIRRIYVHNPTANDVDFECEPAHSPDQIAATPRAEDSPMQPMQPFKSRQLVQMLLLVGRTTEPRVAFEVSRIIFPPTMTGRLVQETIILRNQESIPITFQFDRWAAHPCKGSFHYTTGLSMTSEGAHLKDTGSELKIMPLSGSVGPESSTVIKVQLCFTEQKNISVSIPCRIAQKFRTLRLDIKGEGYCLVPFVKLVDKEAERPLQGTSERFDFGCVLAGQTKQVILRIGNNGKYDFSFKWITKDQKKGDSPRRITIQPAAGFVQKGQVFDCTATFIPDASTTLQSLQAICDVQGKTICSLLLVGSSTVPKVSFSFTTHDFGILFTPDTMDAHFDAMPLAPRISSRAVLKITNTDAHHECSISSSFSPTPIFDFKPVQFRLSPEEVIEVPITFSPREAKLYQAKIPFFVNDQPAAMIQVFGRGTSIRCESPFTIVLL</sequence>
<evidence type="ECO:0008006" key="4">
    <source>
        <dbReference type="Google" id="ProtNLM"/>
    </source>
</evidence>
<dbReference type="PANTHER" id="PTHR23053:SF0">
    <property type="entry name" value="HYDROCEPHALUS-INDUCING PROTEIN HOMOLOG"/>
    <property type="match status" value="1"/>
</dbReference>
<dbReference type="OrthoDB" id="431629at2759"/>
<dbReference type="InterPro" id="IPR033305">
    <property type="entry name" value="Hydin-like"/>
</dbReference>
<reference evidence="2" key="1">
    <citation type="submission" date="2013-10" db="EMBL/GenBank/DDBJ databases">
        <title>Genomic analysis of the causative agents of coccidiosis in chickens.</title>
        <authorList>
            <person name="Reid A.J."/>
            <person name="Blake D."/>
            <person name="Billington K."/>
            <person name="Browne H."/>
            <person name="Dunn M."/>
            <person name="Hung S."/>
            <person name="Kawahara F."/>
            <person name="Miranda-Saavedra D."/>
            <person name="Mourier T."/>
            <person name="Nagra H."/>
            <person name="Otto T.D."/>
            <person name="Rawlings N."/>
            <person name="Sanchez A."/>
            <person name="Sanders M."/>
            <person name="Subramaniam C."/>
            <person name="Tay Y."/>
            <person name="Dear P."/>
            <person name="Doerig C."/>
            <person name="Gruber A."/>
            <person name="Parkinson J."/>
            <person name="Shirley M."/>
            <person name="Wan K.L."/>
            <person name="Berriman M."/>
            <person name="Tomley F."/>
            <person name="Pain A."/>
        </authorList>
    </citation>
    <scope>NUCLEOTIDE SEQUENCE [LARGE SCALE GENOMIC DNA]</scope>
    <source>
        <strain evidence="2">Houghton</strain>
    </source>
</reference>
<proteinExistence type="predicted"/>
<feature type="region of interest" description="Disordered" evidence="1">
    <location>
        <begin position="178"/>
        <end position="210"/>
    </location>
</feature>
<keyword evidence="3" id="KW-1185">Reference proteome</keyword>
<dbReference type="PANTHER" id="PTHR23053">
    <property type="entry name" value="DLEC1 DELETED IN LUNG AND ESOPHAGEAL CANCER 1"/>
    <property type="match status" value="1"/>
</dbReference>
<evidence type="ECO:0000313" key="3">
    <source>
        <dbReference type="Proteomes" id="UP000030747"/>
    </source>
</evidence>
<dbReference type="Gene3D" id="2.60.40.10">
    <property type="entry name" value="Immunoglobulins"/>
    <property type="match status" value="5"/>
</dbReference>
<dbReference type="EMBL" id="HG674134">
    <property type="protein sequence ID" value="CDJ38997.1"/>
    <property type="molecule type" value="Genomic_DNA"/>
</dbReference>
<gene>
    <name evidence="2" type="ORF">ETH_00029280</name>
</gene>
<organism evidence="2 3">
    <name type="scientific">Eimeria tenella</name>
    <name type="common">Coccidian parasite</name>
    <dbReference type="NCBI Taxonomy" id="5802"/>
    <lineage>
        <taxon>Eukaryota</taxon>
        <taxon>Sar</taxon>
        <taxon>Alveolata</taxon>
        <taxon>Apicomplexa</taxon>
        <taxon>Conoidasida</taxon>
        <taxon>Coccidia</taxon>
        <taxon>Eucoccidiorida</taxon>
        <taxon>Eimeriorina</taxon>
        <taxon>Eimeriidae</taxon>
        <taxon>Eimeria</taxon>
    </lineage>
</organism>
<dbReference type="VEuPathDB" id="ToxoDB:ETH2_1327900"/>
<name>U6KLN2_EIMTE</name>